<name>A0A495IGL1_9MICO</name>
<keyword evidence="3" id="KW-0472">Membrane</keyword>
<accession>A0A495IGL1</accession>
<feature type="transmembrane region" description="Helical" evidence="3">
    <location>
        <begin position="128"/>
        <end position="146"/>
    </location>
</feature>
<evidence type="ECO:0000256" key="1">
    <source>
        <dbReference type="SAM" id="Coils"/>
    </source>
</evidence>
<feature type="region of interest" description="Disordered" evidence="2">
    <location>
        <begin position="208"/>
        <end position="240"/>
    </location>
</feature>
<sequence length="378" mass="40012">MGISSWGGGIVLGLVAVLWLVYLIPSWAKRQQYLATERNAVRLQQTLRILAQTAELPEEIRVEANAKSVASAQKILRTEEAKREAIRRAQEAARQRAITRELAAAAPALAVAASAPALAARRLRRTRLVATLVLAVSIALVVVGALHFASSWLMVVAAAVAGVGSIAVLGQLAAVSRARARRAADTGSAARPSVAAAPVAQAFQDFAPSSTSSEVQDPGVSSADTDSSREWTPVPMPRPLYLRRGSARDFARSSAVAPTSSGDADALRAAAERSAEALRQAQERARLEAQRQALREVARAEAALDAQREAAVVEARGVSRDEKAVVGRVSHPAPAASAPAPVVTSPSPTSPFARMGYLDEGETQELRLDEILQRRRAV</sequence>
<evidence type="ECO:0000256" key="3">
    <source>
        <dbReference type="SAM" id="Phobius"/>
    </source>
</evidence>
<dbReference type="EMBL" id="RBKS01000001">
    <property type="protein sequence ID" value="RKR75127.1"/>
    <property type="molecule type" value="Genomic_DNA"/>
</dbReference>
<protein>
    <recommendedName>
        <fullName evidence="6">Large exoprotein</fullName>
    </recommendedName>
</protein>
<evidence type="ECO:0000313" key="5">
    <source>
        <dbReference type="Proteomes" id="UP000280008"/>
    </source>
</evidence>
<keyword evidence="5" id="KW-1185">Reference proteome</keyword>
<feature type="compositionally biased region" description="Low complexity" evidence="2">
    <location>
        <begin position="332"/>
        <end position="351"/>
    </location>
</feature>
<reference evidence="4 5" key="1">
    <citation type="submission" date="2018-10" db="EMBL/GenBank/DDBJ databases">
        <title>Sequencing the genomes of 1000 actinobacteria strains.</title>
        <authorList>
            <person name="Klenk H.-P."/>
        </authorList>
    </citation>
    <scope>NUCLEOTIDE SEQUENCE [LARGE SCALE GENOMIC DNA]</scope>
    <source>
        <strain evidence="4 5">DSM 17894</strain>
    </source>
</reference>
<gene>
    <name evidence="4" type="ORF">C8E83_2265</name>
</gene>
<evidence type="ECO:0008006" key="6">
    <source>
        <dbReference type="Google" id="ProtNLM"/>
    </source>
</evidence>
<dbReference type="RefSeq" id="WP_121369956.1">
    <property type="nucleotide sequence ID" value="NZ_RBKS01000001.1"/>
</dbReference>
<feature type="transmembrane region" description="Helical" evidence="3">
    <location>
        <begin position="152"/>
        <end position="175"/>
    </location>
</feature>
<comment type="caution">
    <text evidence="4">The sequence shown here is derived from an EMBL/GenBank/DDBJ whole genome shotgun (WGS) entry which is preliminary data.</text>
</comment>
<evidence type="ECO:0000256" key="2">
    <source>
        <dbReference type="SAM" id="MobiDB-lite"/>
    </source>
</evidence>
<organism evidence="4 5">
    <name type="scientific">Frondihabitans australicus</name>
    <dbReference type="NCBI Taxonomy" id="386892"/>
    <lineage>
        <taxon>Bacteria</taxon>
        <taxon>Bacillati</taxon>
        <taxon>Actinomycetota</taxon>
        <taxon>Actinomycetes</taxon>
        <taxon>Micrococcales</taxon>
        <taxon>Microbacteriaceae</taxon>
        <taxon>Frondihabitans</taxon>
    </lineage>
</organism>
<dbReference type="OrthoDB" id="5126350at2"/>
<keyword evidence="1" id="KW-0175">Coiled coil</keyword>
<proteinExistence type="predicted"/>
<dbReference type="AlphaFoldDB" id="A0A495IGL1"/>
<keyword evidence="3" id="KW-0812">Transmembrane</keyword>
<dbReference type="Proteomes" id="UP000280008">
    <property type="component" value="Unassembled WGS sequence"/>
</dbReference>
<keyword evidence="3" id="KW-1133">Transmembrane helix</keyword>
<feature type="region of interest" description="Disordered" evidence="2">
    <location>
        <begin position="331"/>
        <end position="355"/>
    </location>
</feature>
<feature type="transmembrane region" description="Helical" evidence="3">
    <location>
        <begin position="6"/>
        <end position="24"/>
    </location>
</feature>
<feature type="coiled-coil region" evidence="1">
    <location>
        <begin position="264"/>
        <end position="310"/>
    </location>
</feature>
<evidence type="ECO:0000313" key="4">
    <source>
        <dbReference type="EMBL" id="RKR75127.1"/>
    </source>
</evidence>